<dbReference type="SUPFAM" id="SSF54523">
    <property type="entry name" value="Pili subunits"/>
    <property type="match status" value="1"/>
</dbReference>
<keyword evidence="1" id="KW-0812">Transmembrane</keyword>
<reference evidence="2 3" key="1">
    <citation type="journal article" date="2024" name="ISME J.">
        <title>Tailless and filamentous prophages are predominant in marine Vibrio.</title>
        <authorList>
            <person name="Steensen K."/>
            <person name="Seneca J."/>
            <person name="Bartlau N."/>
            <person name="Yu X.A."/>
            <person name="Hussain F.A."/>
            <person name="Polz M.F."/>
        </authorList>
    </citation>
    <scope>NUCLEOTIDE SEQUENCE [LARGE SCALE GENOMIC DNA]</scope>
    <source>
        <strain evidence="2 3">10N.239.312.F12</strain>
    </source>
</reference>
<accession>A0ABV4N3Q9</accession>
<sequence>MKANLKGFTLIELVVVIVIIGVLAVVAAPKFLNIQHDARASVIEGVAAALGNASEIGYGKGVLAGLEKQYWAGSATADEEGREYHYGFPAVKPKGMPMFVDLDATNDISKGTEFVWAVYDNYSPGYTVPVYMIYTISDLVEANTHYPYPTKEEIEETKCYARYEIHAYQDSSGAEAKVVTETSGC</sequence>
<keyword evidence="3" id="KW-1185">Reference proteome</keyword>
<proteinExistence type="predicted"/>
<dbReference type="Gene3D" id="3.30.700.10">
    <property type="entry name" value="Glycoprotein, Type 4 Pilin"/>
    <property type="match status" value="1"/>
</dbReference>
<keyword evidence="1" id="KW-1133">Transmembrane helix</keyword>
<dbReference type="RefSeq" id="WP_017629873.1">
    <property type="nucleotide sequence ID" value="NZ_JBFSSG010000095.1"/>
</dbReference>
<dbReference type="Proteomes" id="UP001570071">
    <property type="component" value="Unassembled WGS sequence"/>
</dbReference>
<feature type="transmembrane region" description="Helical" evidence="1">
    <location>
        <begin position="7"/>
        <end position="28"/>
    </location>
</feature>
<dbReference type="EMBL" id="JBFSSG010000095">
    <property type="protein sequence ID" value="MEZ8724104.1"/>
    <property type="molecule type" value="Genomic_DNA"/>
</dbReference>
<evidence type="ECO:0000313" key="3">
    <source>
        <dbReference type="Proteomes" id="UP001570071"/>
    </source>
</evidence>
<evidence type="ECO:0000313" key="2">
    <source>
        <dbReference type="EMBL" id="MEZ8724104.1"/>
    </source>
</evidence>
<evidence type="ECO:0000256" key="1">
    <source>
        <dbReference type="SAM" id="Phobius"/>
    </source>
</evidence>
<organism evidence="2 3">
    <name type="scientific">Vibrio pomeroyi</name>
    <dbReference type="NCBI Taxonomy" id="198832"/>
    <lineage>
        <taxon>Bacteria</taxon>
        <taxon>Pseudomonadati</taxon>
        <taxon>Pseudomonadota</taxon>
        <taxon>Gammaproteobacteria</taxon>
        <taxon>Vibrionales</taxon>
        <taxon>Vibrionaceae</taxon>
        <taxon>Vibrio</taxon>
    </lineage>
</organism>
<protein>
    <submittedName>
        <fullName evidence="2">Prepilin-type N-terminal cleavage/methylation domain-containing protein</fullName>
    </submittedName>
</protein>
<dbReference type="PROSITE" id="PS00409">
    <property type="entry name" value="PROKAR_NTER_METHYL"/>
    <property type="match status" value="1"/>
</dbReference>
<name>A0ABV4N3Q9_9VIBR</name>
<dbReference type="NCBIfam" id="TIGR02532">
    <property type="entry name" value="IV_pilin_GFxxxE"/>
    <property type="match status" value="1"/>
</dbReference>
<dbReference type="InterPro" id="IPR012902">
    <property type="entry name" value="N_methyl_site"/>
</dbReference>
<gene>
    <name evidence="2" type="ORF">AB6D66_23805</name>
</gene>
<dbReference type="InterPro" id="IPR045584">
    <property type="entry name" value="Pilin-like"/>
</dbReference>
<comment type="caution">
    <text evidence="2">The sequence shown here is derived from an EMBL/GenBank/DDBJ whole genome shotgun (WGS) entry which is preliminary data.</text>
</comment>
<dbReference type="Pfam" id="PF07963">
    <property type="entry name" value="N_methyl"/>
    <property type="match status" value="1"/>
</dbReference>
<keyword evidence="1" id="KW-0472">Membrane</keyword>